<dbReference type="Proteomes" id="UP000040453">
    <property type="component" value="Unassembled WGS sequence"/>
</dbReference>
<accession>A0A0A1MUN0</accession>
<evidence type="ECO:0000313" key="2">
    <source>
        <dbReference type="Proteomes" id="UP000040453"/>
    </source>
</evidence>
<dbReference type="EMBL" id="CDGG01000001">
    <property type="protein sequence ID" value="CEI83334.1"/>
    <property type="molecule type" value="Genomic_DNA"/>
</dbReference>
<evidence type="ECO:0000313" key="1">
    <source>
        <dbReference type="EMBL" id="CEI83334.1"/>
    </source>
</evidence>
<dbReference type="AlphaFoldDB" id="A0A0A1MUN0"/>
<dbReference type="STRING" id="545501.BN997_03240"/>
<name>A0A0A1MUN0_9BACI</name>
<protein>
    <submittedName>
        <fullName evidence="1">Uncharacterized protein</fullName>
    </submittedName>
</protein>
<organism evidence="1 2">
    <name type="scientific">Oceanobacillus oncorhynchi</name>
    <dbReference type="NCBI Taxonomy" id="545501"/>
    <lineage>
        <taxon>Bacteria</taxon>
        <taxon>Bacillati</taxon>
        <taxon>Bacillota</taxon>
        <taxon>Bacilli</taxon>
        <taxon>Bacillales</taxon>
        <taxon>Bacillaceae</taxon>
        <taxon>Oceanobacillus</taxon>
    </lineage>
</organism>
<proteinExistence type="predicted"/>
<sequence>MKFPKTKERLNIGKLGFTEGRLKQVRLIPKYGHYVVELVFQVPSGKHRKNGTCPLI</sequence>
<reference evidence="1 2" key="1">
    <citation type="submission" date="2014-11" db="EMBL/GenBank/DDBJ databases">
        <authorList>
            <person name="Urmite Genomes Urmite Genomes"/>
        </authorList>
    </citation>
    <scope>NUCLEOTIDE SEQUENCE [LARGE SCALE GENOMIC DNA]</scope>
    <source>
        <strain evidence="1 2">Oc5</strain>
    </source>
</reference>
<keyword evidence="2" id="KW-1185">Reference proteome</keyword>
<gene>
    <name evidence="1" type="ORF">BN997_03240</name>
</gene>